<dbReference type="SUPFAM" id="SSF51735">
    <property type="entry name" value="NAD(P)-binding Rossmann-fold domains"/>
    <property type="match status" value="1"/>
</dbReference>
<dbReference type="GO" id="GO:0016491">
    <property type="term" value="F:oxidoreductase activity"/>
    <property type="evidence" value="ECO:0007669"/>
    <property type="project" value="UniProtKB-KW"/>
</dbReference>
<evidence type="ECO:0000256" key="1">
    <source>
        <dbReference type="ARBA" id="ARBA00006484"/>
    </source>
</evidence>
<dbReference type="Gene3D" id="3.40.50.720">
    <property type="entry name" value="NAD(P)-binding Rossmann-like Domain"/>
    <property type="match status" value="1"/>
</dbReference>
<comment type="similarity">
    <text evidence="1">Belongs to the short-chain dehydrogenases/reductases (SDR) family.</text>
</comment>
<evidence type="ECO:0000313" key="4">
    <source>
        <dbReference type="EMBL" id="KZO91911.1"/>
    </source>
</evidence>
<proteinExistence type="inferred from homology"/>
<name>A0A167HRQ2_CALVF</name>
<dbReference type="OrthoDB" id="191139at2759"/>
<dbReference type="PANTHER" id="PTHR24320">
    <property type="entry name" value="RETINOL DEHYDROGENASE"/>
    <property type="match status" value="1"/>
</dbReference>
<dbReference type="PRINTS" id="PR00081">
    <property type="entry name" value="GDHRDH"/>
</dbReference>
<keyword evidence="2" id="KW-0521">NADP</keyword>
<dbReference type="STRING" id="1330018.A0A167HRQ2"/>
<dbReference type="InterPro" id="IPR036291">
    <property type="entry name" value="NAD(P)-bd_dom_sf"/>
</dbReference>
<dbReference type="AlphaFoldDB" id="A0A167HRQ2"/>
<protein>
    <submittedName>
        <fullName evidence="4">NAD-P-binding protein</fullName>
    </submittedName>
</protein>
<dbReference type="Proteomes" id="UP000076738">
    <property type="component" value="Unassembled WGS sequence"/>
</dbReference>
<keyword evidence="5" id="KW-1185">Reference proteome</keyword>
<gene>
    <name evidence="4" type="ORF">CALVIDRAFT_567799</name>
</gene>
<accession>A0A167HRQ2</accession>
<sequence length="324" mass="34720">MGLFTSSFSASDIPSLTGKVAIVTGATSGIGFQTCLQLALHGAKVYLATRSESKTSSVISQMEREHPELKGRLFWLHTDLSSVKGCQAAAKEFEGKEERLDLLVNNGAEAMTPFALTEEGVSRTFAVNHLGHFAFTTALLPLLERTARLPGADVRIINVSSMVHTSAPASTTFESMVEFKATCATGEKLNGLFQYAARYGQSKLANILFTKALQKRLDEQGIPALTIAVHPGSVATEGSKKFTGFLFPLMALISLTPLQGALTSLFSATSPQVLAEREKYKGAYVVPYGKLGTASAKGQDAAMAERLWGLSEQAVKEIDEKGHI</sequence>
<organism evidence="4 5">
    <name type="scientific">Calocera viscosa (strain TUFC12733)</name>
    <dbReference type="NCBI Taxonomy" id="1330018"/>
    <lineage>
        <taxon>Eukaryota</taxon>
        <taxon>Fungi</taxon>
        <taxon>Dikarya</taxon>
        <taxon>Basidiomycota</taxon>
        <taxon>Agaricomycotina</taxon>
        <taxon>Dacrymycetes</taxon>
        <taxon>Dacrymycetales</taxon>
        <taxon>Dacrymycetaceae</taxon>
        <taxon>Calocera</taxon>
    </lineage>
</organism>
<evidence type="ECO:0000256" key="3">
    <source>
        <dbReference type="ARBA" id="ARBA00023002"/>
    </source>
</evidence>
<evidence type="ECO:0000313" key="5">
    <source>
        <dbReference type="Proteomes" id="UP000076738"/>
    </source>
</evidence>
<dbReference type="Pfam" id="PF00106">
    <property type="entry name" value="adh_short"/>
    <property type="match status" value="1"/>
</dbReference>
<dbReference type="EMBL" id="KV417316">
    <property type="protein sequence ID" value="KZO91911.1"/>
    <property type="molecule type" value="Genomic_DNA"/>
</dbReference>
<dbReference type="InterPro" id="IPR002347">
    <property type="entry name" value="SDR_fam"/>
</dbReference>
<reference evidence="4 5" key="1">
    <citation type="journal article" date="2016" name="Mol. Biol. Evol.">
        <title>Comparative Genomics of Early-Diverging Mushroom-Forming Fungi Provides Insights into the Origins of Lignocellulose Decay Capabilities.</title>
        <authorList>
            <person name="Nagy L.G."/>
            <person name="Riley R."/>
            <person name="Tritt A."/>
            <person name="Adam C."/>
            <person name="Daum C."/>
            <person name="Floudas D."/>
            <person name="Sun H."/>
            <person name="Yadav J.S."/>
            <person name="Pangilinan J."/>
            <person name="Larsson K.H."/>
            <person name="Matsuura K."/>
            <person name="Barry K."/>
            <person name="Labutti K."/>
            <person name="Kuo R."/>
            <person name="Ohm R.A."/>
            <person name="Bhattacharya S.S."/>
            <person name="Shirouzu T."/>
            <person name="Yoshinaga Y."/>
            <person name="Martin F.M."/>
            <person name="Grigoriev I.V."/>
            <person name="Hibbett D.S."/>
        </authorList>
    </citation>
    <scope>NUCLEOTIDE SEQUENCE [LARGE SCALE GENOMIC DNA]</scope>
    <source>
        <strain evidence="4 5">TUFC12733</strain>
    </source>
</reference>
<dbReference type="PANTHER" id="PTHR24320:SF282">
    <property type="entry name" value="WW DOMAIN-CONTAINING OXIDOREDUCTASE"/>
    <property type="match status" value="1"/>
</dbReference>
<keyword evidence="3" id="KW-0560">Oxidoreductase</keyword>
<evidence type="ECO:0000256" key="2">
    <source>
        <dbReference type="ARBA" id="ARBA00022857"/>
    </source>
</evidence>